<evidence type="ECO:0000313" key="1">
    <source>
        <dbReference type="EMBL" id="SDW11696.1"/>
    </source>
</evidence>
<dbReference type="Proteomes" id="UP000183454">
    <property type="component" value="Unassembled WGS sequence"/>
</dbReference>
<sequence length="53" mass="5910">MSTIKNDVLITMQRKDTKPLEGSCHSISKLKLTLSALPYRIIDTVCGSPLRHV</sequence>
<proteinExistence type="predicted"/>
<dbReference type="EMBL" id="FNNH01000003">
    <property type="protein sequence ID" value="SDW11696.1"/>
    <property type="molecule type" value="Genomic_DNA"/>
</dbReference>
<name>A0A1H2QWZ4_9PROT</name>
<organism evidence="1 2">
    <name type="scientific">Nitrosomonas communis</name>
    <dbReference type="NCBI Taxonomy" id="44574"/>
    <lineage>
        <taxon>Bacteria</taxon>
        <taxon>Pseudomonadati</taxon>
        <taxon>Pseudomonadota</taxon>
        <taxon>Betaproteobacteria</taxon>
        <taxon>Nitrosomonadales</taxon>
        <taxon>Nitrosomonadaceae</taxon>
        <taxon>Nitrosomonas</taxon>
    </lineage>
</organism>
<accession>A0A1H2QWZ4</accession>
<evidence type="ECO:0000313" key="2">
    <source>
        <dbReference type="Proteomes" id="UP000183454"/>
    </source>
</evidence>
<dbReference type="AlphaFoldDB" id="A0A1H2QWZ4"/>
<reference evidence="1 2" key="1">
    <citation type="submission" date="2016-10" db="EMBL/GenBank/DDBJ databases">
        <authorList>
            <person name="de Groot N.N."/>
        </authorList>
    </citation>
    <scope>NUCLEOTIDE SEQUENCE [LARGE SCALE GENOMIC DNA]</scope>
    <source>
        <strain evidence="1 2">Nm110</strain>
    </source>
</reference>
<protein>
    <submittedName>
        <fullName evidence="1">Uncharacterized protein</fullName>
    </submittedName>
</protein>
<gene>
    <name evidence="1" type="ORF">SAMN05421882_100357</name>
</gene>